<name>A0A9N9AKC4_9GLOM</name>
<organism evidence="2 3">
    <name type="scientific">Cetraspora pellucida</name>
    <dbReference type="NCBI Taxonomy" id="1433469"/>
    <lineage>
        <taxon>Eukaryota</taxon>
        <taxon>Fungi</taxon>
        <taxon>Fungi incertae sedis</taxon>
        <taxon>Mucoromycota</taxon>
        <taxon>Glomeromycotina</taxon>
        <taxon>Glomeromycetes</taxon>
        <taxon>Diversisporales</taxon>
        <taxon>Gigasporaceae</taxon>
        <taxon>Cetraspora</taxon>
    </lineage>
</organism>
<feature type="compositionally biased region" description="Basic and acidic residues" evidence="1">
    <location>
        <begin position="1"/>
        <end position="13"/>
    </location>
</feature>
<accession>A0A9N9AKC4</accession>
<dbReference type="Proteomes" id="UP000789759">
    <property type="component" value="Unassembled WGS sequence"/>
</dbReference>
<gene>
    <name evidence="2" type="ORF">CPELLU_LOCUS3852</name>
</gene>
<protein>
    <submittedName>
        <fullName evidence="2">19938_t:CDS:1</fullName>
    </submittedName>
</protein>
<evidence type="ECO:0000256" key="1">
    <source>
        <dbReference type="SAM" id="MobiDB-lite"/>
    </source>
</evidence>
<evidence type="ECO:0000313" key="3">
    <source>
        <dbReference type="Proteomes" id="UP000789759"/>
    </source>
</evidence>
<evidence type="ECO:0000313" key="2">
    <source>
        <dbReference type="EMBL" id="CAG8531203.1"/>
    </source>
</evidence>
<proteinExistence type="predicted"/>
<dbReference type="AlphaFoldDB" id="A0A9N9AKC4"/>
<sequence>MTINRSEYEDNNKLKNKKNMPHLSPGGTQNRNSWWCTFGYKEPVPESQDLSEEICISIL</sequence>
<reference evidence="2" key="1">
    <citation type="submission" date="2021-06" db="EMBL/GenBank/DDBJ databases">
        <authorList>
            <person name="Kallberg Y."/>
            <person name="Tangrot J."/>
            <person name="Rosling A."/>
        </authorList>
    </citation>
    <scope>NUCLEOTIDE SEQUENCE</scope>
    <source>
        <strain evidence="2">FL966</strain>
    </source>
</reference>
<dbReference type="EMBL" id="CAJVQA010001931">
    <property type="protein sequence ID" value="CAG8531203.1"/>
    <property type="molecule type" value="Genomic_DNA"/>
</dbReference>
<keyword evidence="3" id="KW-1185">Reference proteome</keyword>
<comment type="caution">
    <text evidence="2">The sequence shown here is derived from an EMBL/GenBank/DDBJ whole genome shotgun (WGS) entry which is preliminary data.</text>
</comment>
<feature type="region of interest" description="Disordered" evidence="1">
    <location>
        <begin position="1"/>
        <end position="31"/>
    </location>
</feature>